<accession>A0A699JJ54</accession>
<dbReference type="Pfam" id="PF22936">
    <property type="entry name" value="Pol_BBD"/>
    <property type="match status" value="1"/>
</dbReference>
<protein>
    <submittedName>
        <fullName evidence="3">Integrase, catalytic region, zinc finger, CCHC-type, peptidase aspartic, catalytic</fullName>
    </submittedName>
</protein>
<dbReference type="EMBL" id="BKCJ010417368">
    <property type="protein sequence ID" value="GFA39967.1"/>
    <property type="molecule type" value="Genomic_DNA"/>
</dbReference>
<name>A0A699JJ54_TANCI</name>
<evidence type="ECO:0000259" key="2">
    <source>
        <dbReference type="Pfam" id="PF22936"/>
    </source>
</evidence>
<proteinExistence type="predicted"/>
<comment type="caution">
    <text evidence="3">The sequence shown here is derived from an EMBL/GenBank/DDBJ whole genome shotgun (WGS) entry which is preliminary data.</text>
</comment>
<organism evidence="3">
    <name type="scientific">Tanacetum cinerariifolium</name>
    <name type="common">Dalmatian daisy</name>
    <name type="synonym">Chrysanthemum cinerariifolium</name>
    <dbReference type="NCBI Taxonomy" id="118510"/>
    <lineage>
        <taxon>Eukaryota</taxon>
        <taxon>Viridiplantae</taxon>
        <taxon>Streptophyta</taxon>
        <taxon>Embryophyta</taxon>
        <taxon>Tracheophyta</taxon>
        <taxon>Spermatophyta</taxon>
        <taxon>Magnoliopsida</taxon>
        <taxon>eudicotyledons</taxon>
        <taxon>Gunneridae</taxon>
        <taxon>Pentapetalae</taxon>
        <taxon>asterids</taxon>
        <taxon>campanulids</taxon>
        <taxon>Asterales</taxon>
        <taxon>Asteraceae</taxon>
        <taxon>Asteroideae</taxon>
        <taxon>Anthemideae</taxon>
        <taxon>Anthemidinae</taxon>
        <taxon>Tanacetum</taxon>
    </lineage>
</organism>
<reference evidence="3" key="1">
    <citation type="journal article" date="2019" name="Sci. Rep.">
        <title>Draft genome of Tanacetum cinerariifolium, the natural source of mosquito coil.</title>
        <authorList>
            <person name="Yamashiro T."/>
            <person name="Shiraishi A."/>
            <person name="Satake H."/>
            <person name="Nakayama K."/>
        </authorList>
    </citation>
    <scope>NUCLEOTIDE SEQUENCE</scope>
</reference>
<dbReference type="InterPro" id="IPR054722">
    <property type="entry name" value="PolX-like_BBD"/>
</dbReference>
<feature type="domain" description="Retrovirus-related Pol polyprotein from transposon TNT 1-94-like beta-barrel" evidence="2">
    <location>
        <begin position="281"/>
        <end position="337"/>
    </location>
</feature>
<dbReference type="AlphaFoldDB" id="A0A699JJ54"/>
<evidence type="ECO:0000313" key="3">
    <source>
        <dbReference type="EMBL" id="GFA39967.1"/>
    </source>
</evidence>
<evidence type="ECO:0000256" key="1">
    <source>
        <dbReference type="SAM" id="MobiDB-lite"/>
    </source>
</evidence>
<sequence>MPSKDNLYNGRKGIGFENPSYFEKAKDLRPSLYDEKVIGLGYTLMFLTHSDETLEIEKFKRARENKIDFAYDYGNLNASYVNKKIKFLDDYFQEIINPDFEKIDSLFQQTSSLKPEENPKVIAPGMFKLSVSQSVSPILVTKSSCASNGVESRLKRKKQKRKSSKQHDKQVNKDVLSANKSFVYFLDLDTLISVRRPKPSGVMWIRKGSSNTVKSDLSSVNHSNLNKNVKRYSRKNLMACNSSDTYSAFHCNNARNDLCNARMNASVNVNDLFVFDDIYLWIIDSECSKHMTGNRALLTNFVEKFLGTVRFGKNDFAVIAGYGDVVIGSMRIKKFTMSKA</sequence>
<feature type="compositionally biased region" description="Basic residues" evidence="1">
    <location>
        <begin position="154"/>
        <end position="164"/>
    </location>
</feature>
<gene>
    <name evidence="3" type="ORF">Tci_611939</name>
</gene>
<feature type="region of interest" description="Disordered" evidence="1">
    <location>
        <begin position="150"/>
        <end position="171"/>
    </location>
</feature>